<evidence type="ECO:0000313" key="2">
    <source>
        <dbReference type="EMBL" id="ARW61434.1"/>
    </source>
</evidence>
<dbReference type="AlphaFoldDB" id="A0A1Z1M6Q3"/>
<keyword evidence="1" id="KW-0812">Transmembrane</keyword>
<keyword evidence="2" id="KW-0150">Chloroplast</keyword>
<keyword evidence="1" id="KW-0472">Membrane</keyword>
<evidence type="ECO:0000256" key="1">
    <source>
        <dbReference type="SAM" id="Phobius"/>
    </source>
</evidence>
<dbReference type="GeneID" id="33354480"/>
<organism evidence="2">
    <name type="scientific">Caloglossa intermedia</name>
    <dbReference type="NCBI Taxonomy" id="100879"/>
    <lineage>
        <taxon>Eukaryota</taxon>
        <taxon>Rhodophyta</taxon>
        <taxon>Florideophyceae</taxon>
        <taxon>Rhodymeniophycidae</taxon>
        <taxon>Ceramiales</taxon>
        <taxon>Delesseriaceae</taxon>
        <taxon>Caloglossa</taxon>
    </lineage>
</organism>
<proteinExistence type="predicted"/>
<keyword evidence="2" id="KW-0934">Plastid</keyword>
<geneLocation type="chloroplast" evidence="2"/>
<accession>A0A1Z1M6Q3</accession>
<reference evidence="2" key="1">
    <citation type="journal article" date="2017" name="J. Phycol.">
        <title>Analysis of chloroplast genomes and a supermatrix inform reclassification of the Rhodomelaceae (Rhodophyta).</title>
        <authorList>
            <person name="Diaz-Tapia P."/>
            <person name="Maggs C.A."/>
            <person name="West J.A."/>
            <person name="Verbruggen H."/>
        </authorList>
    </citation>
    <scope>NUCLEOTIDE SEQUENCE</scope>
    <source>
        <strain evidence="2">JW3535</strain>
    </source>
</reference>
<feature type="transmembrane region" description="Helical" evidence="1">
    <location>
        <begin position="7"/>
        <end position="29"/>
    </location>
</feature>
<name>A0A1Z1M6Q3_9FLOR</name>
<gene>
    <name evidence="2" type="primary">orf38</name>
</gene>
<protein>
    <submittedName>
        <fullName evidence="2">Uncharacterized protein</fullName>
    </submittedName>
</protein>
<dbReference type="RefSeq" id="YP_009392872.1">
    <property type="nucleotide sequence ID" value="NC_035265.1"/>
</dbReference>
<keyword evidence="1" id="KW-1133">Transmembrane helix</keyword>
<sequence length="38" mass="4504">MSVIRQLIDLLFITSNYTVNKAFFIVVFYENKNNSFTI</sequence>
<dbReference type="EMBL" id="MF101418">
    <property type="protein sequence ID" value="ARW61434.1"/>
    <property type="molecule type" value="Genomic_DNA"/>
</dbReference>